<dbReference type="Proteomes" id="UP000316714">
    <property type="component" value="Unassembled WGS sequence"/>
</dbReference>
<name>A0A5C5VEQ4_9BACT</name>
<gene>
    <name evidence="1" type="ORF">KOR34_15700</name>
</gene>
<dbReference type="OrthoDB" id="290434at2"/>
<proteinExistence type="predicted"/>
<sequence length="113" mass="12987">MPKEPSRDARWSLEKRVHEEILIALPDVPEWLPSRRGRKVHKSTIYRWVQRGVRGKVLESYEIGGVRYTSVEALQRFMGTGPADPMEHRRSAVLRNALAARGLLGRDANKRQS</sequence>
<comment type="caution">
    <text evidence="1">The sequence shown here is derived from an EMBL/GenBank/DDBJ whole genome shotgun (WGS) entry which is preliminary data.</text>
</comment>
<dbReference type="AlphaFoldDB" id="A0A5C5VEQ4"/>
<dbReference type="Pfam" id="PF07618">
    <property type="entry name" value="DUF1580"/>
    <property type="match status" value="1"/>
</dbReference>
<dbReference type="RefSeq" id="WP_146563689.1">
    <property type="nucleotide sequence ID" value="NZ_SIHJ01000001.1"/>
</dbReference>
<reference evidence="1 2" key="1">
    <citation type="submission" date="2019-02" db="EMBL/GenBank/DDBJ databases">
        <title>Deep-cultivation of Planctomycetes and their phenomic and genomic characterization uncovers novel biology.</title>
        <authorList>
            <person name="Wiegand S."/>
            <person name="Jogler M."/>
            <person name="Boedeker C."/>
            <person name="Pinto D."/>
            <person name="Vollmers J."/>
            <person name="Rivas-Marin E."/>
            <person name="Kohn T."/>
            <person name="Peeters S.H."/>
            <person name="Heuer A."/>
            <person name="Rast P."/>
            <person name="Oberbeckmann S."/>
            <person name="Bunk B."/>
            <person name="Jeske O."/>
            <person name="Meyerdierks A."/>
            <person name="Storesund J.E."/>
            <person name="Kallscheuer N."/>
            <person name="Luecker S."/>
            <person name="Lage O.M."/>
            <person name="Pohl T."/>
            <person name="Merkel B.J."/>
            <person name="Hornburger P."/>
            <person name="Mueller R.-W."/>
            <person name="Bruemmer F."/>
            <person name="Labrenz M."/>
            <person name="Spormann A.M."/>
            <person name="Op Den Camp H."/>
            <person name="Overmann J."/>
            <person name="Amann R."/>
            <person name="Jetten M.S.M."/>
            <person name="Mascher T."/>
            <person name="Medema M.H."/>
            <person name="Devos D.P."/>
            <person name="Kaster A.-K."/>
            <person name="Ovreas L."/>
            <person name="Rohde M."/>
            <person name="Galperin M.Y."/>
            <person name="Jogler C."/>
        </authorList>
    </citation>
    <scope>NUCLEOTIDE SEQUENCE [LARGE SCALE GENOMIC DNA]</scope>
    <source>
        <strain evidence="1 2">KOR34</strain>
    </source>
</reference>
<dbReference type="EMBL" id="SIHJ01000001">
    <property type="protein sequence ID" value="TWT36631.1"/>
    <property type="molecule type" value="Genomic_DNA"/>
</dbReference>
<evidence type="ECO:0000313" key="1">
    <source>
        <dbReference type="EMBL" id="TWT36631.1"/>
    </source>
</evidence>
<dbReference type="InterPro" id="IPR011474">
    <property type="entry name" value="DUF1580"/>
</dbReference>
<accession>A0A5C5VEQ4</accession>
<organism evidence="1 2">
    <name type="scientific">Posidoniimonas corsicana</name>
    <dbReference type="NCBI Taxonomy" id="1938618"/>
    <lineage>
        <taxon>Bacteria</taxon>
        <taxon>Pseudomonadati</taxon>
        <taxon>Planctomycetota</taxon>
        <taxon>Planctomycetia</taxon>
        <taxon>Pirellulales</taxon>
        <taxon>Lacipirellulaceae</taxon>
        <taxon>Posidoniimonas</taxon>
    </lineage>
</organism>
<protein>
    <submittedName>
        <fullName evidence="1">Uncharacterized protein</fullName>
    </submittedName>
</protein>
<keyword evidence="2" id="KW-1185">Reference proteome</keyword>
<evidence type="ECO:0000313" key="2">
    <source>
        <dbReference type="Proteomes" id="UP000316714"/>
    </source>
</evidence>